<keyword evidence="13" id="KW-1185">Reference proteome</keyword>
<evidence type="ECO:0000259" key="10">
    <source>
        <dbReference type="PROSITE" id="PS50112"/>
    </source>
</evidence>
<dbReference type="Pfam" id="PF01590">
    <property type="entry name" value="GAF"/>
    <property type="match status" value="1"/>
</dbReference>
<dbReference type="SUPFAM" id="SSF52172">
    <property type="entry name" value="CheY-like"/>
    <property type="match status" value="1"/>
</dbReference>
<dbReference type="CDD" id="cd00130">
    <property type="entry name" value="PAS"/>
    <property type="match status" value="5"/>
</dbReference>
<protein>
    <recommendedName>
        <fullName evidence="2">histidine kinase</fullName>
        <ecNumber evidence="2">2.7.13.3</ecNumber>
    </recommendedName>
</protein>
<feature type="domain" description="PAS" evidence="10">
    <location>
        <begin position="344"/>
        <end position="416"/>
    </location>
</feature>
<feature type="coiled-coil region" evidence="7">
    <location>
        <begin position="317"/>
        <end position="344"/>
    </location>
</feature>
<dbReference type="InterPro" id="IPR000700">
    <property type="entry name" value="PAS-assoc_C"/>
</dbReference>
<dbReference type="NCBIfam" id="TIGR00229">
    <property type="entry name" value="sensory_box"/>
    <property type="match status" value="5"/>
</dbReference>
<dbReference type="FunFam" id="3.30.450.20:FF:000088">
    <property type="entry name" value="Sensory transduction histidine kinase"/>
    <property type="match status" value="1"/>
</dbReference>
<dbReference type="Gene3D" id="3.30.450.40">
    <property type="match status" value="1"/>
</dbReference>
<evidence type="ECO:0000313" key="13">
    <source>
        <dbReference type="Proteomes" id="UP000629098"/>
    </source>
</evidence>
<dbReference type="GO" id="GO:0000155">
    <property type="term" value="F:phosphorelay sensor kinase activity"/>
    <property type="evidence" value="ECO:0007669"/>
    <property type="project" value="InterPro"/>
</dbReference>
<evidence type="ECO:0000256" key="5">
    <source>
        <dbReference type="ARBA" id="ARBA00022777"/>
    </source>
</evidence>
<dbReference type="InterPro" id="IPR000014">
    <property type="entry name" value="PAS"/>
</dbReference>
<feature type="domain" description="PAS" evidence="10">
    <location>
        <begin position="852"/>
        <end position="922"/>
    </location>
</feature>
<dbReference type="InterPro" id="IPR052162">
    <property type="entry name" value="Sensor_kinase/Photoreceptor"/>
</dbReference>
<feature type="domain" description="Phytochrome chromophore attachment site" evidence="8">
    <location>
        <begin position="158"/>
        <end position="313"/>
    </location>
</feature>
<dbReference type="SUPFAM" id="SSF55781">
    <property type="entry name" value="GAF domain-like"/>
    <property type="match status" value="1"/>
</dbReference>
<dbReference type="InterPro" id="IPR029016">
    <property type="entry name" value="GAF-like_dom_sf"/>
</dbReference>
<feature type="domain" description="PAC" evidence="11">
    <location>
        <begin position="419"/>
        <end position="471"/>
    </location>
</feature>
<dbReference type="Pfam" id="PF13426">
    <property type="entry name" value="PAS_9"/>
    <property type="match status" value="1"/>
</dbReference>
<dbReference type="SMART" id="SM00448">
    <property type="entry name" value="REC"/>
    <property type="match status" value="1"/>
</dbReference>
<sequence length="1038" mass="119542">MSQQQRTVLIVNDSPEDCDLYRQYLLQDRQYQYNILVAELGRVGLELWRAYQPDIVLLDYRLPDLDGVEFLSQLQTMMSQSFLPVIVVTGLGNEESAVQAMQAGAQNYLVKGKITPEELRQTVNGAIEKLELRNQLQKSVEKERFLNQIIQQIYKSSSFQEILQTTVNEVRQFLQTDRVIIFRLYADANGQVIAESVGAQWQPILNYSMTDPCLAEDYIERYRQGLLNLDTTAVNSYIERYRQGLVTVKRDIFDGSIDQCHVELLAQFQVRANLVVPILHDNYFWGILIAHHCAAPRNWQQSDIDLLQELATHISIAIRQSEALQQAENELAQHKLTKSILQESEHRLQLALKAARMGTWDWNILTGEIKWSDNLEALFGLQVGEFDGSLAMFFSRVHPDDRDRLQQAINAAITAGADYNIEFRVVYPNNNIRWALSQGQVFYNQAGQAVRMAGVDLDITERKRSETEIRETTAWLKLAQKATKSGLWDLDITTGKTKISEEYCTLFGLDTSTKEITYEHWLSLLHPDDRIPISEYLTQMMSEQRQNYETEFRILHPEGERWLAARAQIFYDAAGHPIRKIGNVQDISERKLAEELLKSSQERLQLSLEGSGNGLWDWNIVTDELYLSPRWLEMLGYQVGELPSHVDTWKKLIYQEDKPFVIERLNAHLLDSSVPYKFDYRVIAKSGEPKWIGNYGKVVVRDENGQPLRMAGIHQDISDRKLAEAEVQLKAQILAQTHDCVVSTDLNGYITSWNQGGERVFGYSAQETIGQHVKMLYAPQMHEFLQNQVIEPLKAQGTHEIEVTAQSKLGKPIELLLSLSLLRDRNQNPVGMIGFSMDITARKHAEEELRQSEARYRFLAETIPHLIWTCDANGNCNFVNKQLCEYTGLTFEEALGFGWLSAVHPEDIESTQAIWLSAVANSTFYKHEYRFRRNSDGSYRWHLILGFPLKDEQGRIVKWFGSCTDIHDQKQLEIERDRILELEQVARNEAERANRIKDEFLAILSHELRSPLNPALSMRTNELSTYSDDRSCRLRKIL</sequence>
<dbReference type="SUPFAM" id="SSF55785">
    <property type="entry name" value="PYP-like sensor domain (PAS domain)"/>
    <property type="match status" value="5"/>
</dbReference>
<evidence type="ECO:0000259" key="8">
    <source>
        <dbReference type="PROSITE" id="PS50046"/>
    </source>
</evidence>
<reference evidence="12" key="1">
    <citation type="submission" date="2020-09" db="EMBL/GenBank/DDBJ databases">
        <title>Iningainema tapete sp. nov. (Scytonemataceae, Cyanobacteria) from greenhouses in central Florida (USA) produces two types of nodularin with biosynthetic potential for microcystin-LR and anabaenopeptins.</title>
        <authorList>
            <person name="Berthold D.E."/>
            <person name="Lefler F.W."/>
            <person name="Huang I.-S."/>
            <person name="Abdulla H."/>
            <person name="Zimba P.V."/>
            <person name="Laughinghouse H.D. IV."/>
        </authorList>
    </citation>
    <scope>NUCLEOTIDE SEQUENCE</scope>
    <source>
        <strain evidence="12">BLCCT55</strain>
    </source>
</reference>
<dbReference type="Gene3D" id="1.10.287.130">
    <property type="match status" value="1"/>
</dbReference>
<dbReference type="PANTHER" id="PTHR43304">
    <property type="entry name" value="PHYTOCHROME-LIKE PROTEIN CPH1"/>
    <property type="match status" value="1"/>
</dbReference>
<dbReference type="Proteomes" id="UP000629098">
    <property type="component" value="Unassembled WGS sequence"/>
</dbReference>
<dbReference type="Gene3D" id="2.10.70.100">
    <property type="match status" value="2"/>
</dbReference>
<comment type="caution">
    <text evidence="12">The sequence shown here is derived from an EMBL/GenBank/DDBJ whole genome shotgun (WGS) entry which is preliminary data.</text>
</comment>
<keyword evidence="7" id="KW-0175">Coiled coil</keyword>
<evidence type="ECO:0000256" key="2">
    <source>
        <dbReference type="ARBA" id="ARBA00012438"/>
    </source>
</evidence>
<evidence type="ECO:0000256" key="1">
    <source>
        <dbReference type="ARBA" id="ARBA00000085"/>
    </source>
</evidence>
<dbReference type="InterPro" id="IPR001789">
    <property type="entry name" value="Sig_transdc_resp-reg_receiver"/>
</dbReference>
<dbReference type="AlphaFoldDB" id="A0A8J6X9T3"/>
<dbReference type="FunFam" id="3.30.450.20:FF:000099">
    <property type="entry name" value="Sensory box sensor histidine kinase"/>
    <property type="match status" value="1"/>
</dbReference>
<dbReference type="Pfam" id="PF00072">
    <property type="entry name" value="Response_reg"/>
    <property type="match status" value="1"/>
</dbReference>
<dbReference type="InterPro" id="IPR016132">
    <property type="entry name" value="Phyto_chromo_attachment"/>
</dbReference>
<dbReference type="PROSITE" id="PS50046">
    <property type="entry name" value="PHYTOCHROME_2"/>
    <property type="match status" value="1"/>
</dbReference>
<dbReference type="InterPro" id="IPR003661">
    <property type="entry name" value="HisK_dim/P_dom"/>
</dbReference>
<dbReference type="PROSITE" id="PS50113">
    <property type="entry name" value="PAC"/>
    <property type="match status" value="5"/>
</dbReference>
<keyword evidence="5" id="KW-0418">Kinase</keyword>
<dbReference type="GO" id="GO:0006355">
    <property type="term" value="P:regulation of DNA-templated transcription"/>
    <property type="evidence" value="ECO:0007669"/>
    <property type="project" value="InterPro"/>
</dbReference>
<dbReference type="PANTHER" id="PTHR43304:SF1">
    <property type="entry name" value="PAC DOMAIN-CONTAINING PROTEIN"/>
    <property type="match status" value="1"/>
</dbReference>
<proteinExistence type="predicted"/>
<dbReference type="CDD" id="cd00156">
    <property type="entry name" value="REC"/>
    <property type="match status" value="1"/>
</dbReference>
<dbReference type="SMART" id="SM00091">
    <property type="entry name" value="PAS"/>
    <property type="match status" value="5"/>
</dbReference>
<dbReference type="CDD" id="cd00082">
    <property type="entry name" value="HisKA"/>
    <property type="match status" value="1"/>
</dbReference>
<dbReference type="SMART" id="SM00065">
    <property type="entry name" value="GAF"/>
    <property type="match status" value="1"/>
</dbReference>
<feature type="coiled-coil region" evidence="7">
    <location>
        <begin position="972"/>
        <end position="999"/>
    </location>
</feature>
<dbReference type="PROSITE" id="PS50112">
    <property type="entry name" value="PAS"/>
    <property type="match status" value="3"/>
</dbReference>
<dbReference type="InterPro" id="IPR011006">
    <property type="entry name" value="CheY-like_superfamily"/>
</dbReference>
<dbReference type="InterPro" id="IPR036097">
    <property type="entry name" value="HisK_dim/P_sf"/>
</dbReference>
<dbReference type="EMBL" id="JACXAE010000005">
    <property type="protein sequence ID" value="MBD2770585.1"/>
    <property type="molecule type" value="Genomic_DNA"/>
</dbReference>
<dbReference type="InterPro" id="IPR001610">
    <property type="entry name" value="PAC"/>
</dbReference>
<evidence type="ECO:0000313" key="12">
    <source>
        <dbReference type="EMBL" id="MBD2770585.1"/>
    </source>
</evidence>
<dbReference type="InterPro" id="IPR035965">
    <property type="entry name" value="PAS-like_dom_sf"/>
</dbReference>
<dbReference type="InterPro" id="IPR003018">
    <property type="entry name" value="GAF"/>
</dbReference>
<accession>A0A8J6X9T3</accession>
<dbReference type="Gene3D" id="3.40.50.2300">
    <property type="match status" value="1"/>
</dbReference>
<feature type="modified residue" description="4-aspartylphosphate" evidence="6">
    <location>
        <position position="59"/>
    </location>
</feature>
<dbReference type="RefSeq" id="WP_190824886.1">
    <property type="nucleotide sequence ID" value="NZ_CAWPPI010000005.1"/>
</dbReference>
<feature type="domain" description="PAC" evidence="11">
    <location>
        <begin position="676"/>
        <end position="729"/>
    </location>
</feature>
<feature type="domain" description="PAC" evidence="11">
    <location>
        <begin position="548"/>
        <end position="599"/>
    </location>
</feature>
<name>A0A8J6X9T3_9CYAN</name>
<dbReference type="Gene3D" id="3.30.450.20">
    <property type="entry name" value="PAS domain"/>
    <property type="match status" value="5"/>
</dbReference>
<dbReference type="SUPFAM" id="SSF47384">
    <property type="entry name" value="Homodimeric domain of signal transducing histidine kinase"/>
    <property type="match status" value="1"/>
</dbReference>
<evidence type="ECO:0000256" key="6">
    <source>
        <dbReference type="PROSITE-ProRule" id="PRU00169"/>
    </source>
</evidence>
<feature type="domain" description="PAS" evidence="10">
    <location>
        <begin position="726"/>
        <end position="796"/>
    </location>
</feature>
<evidence type="ECO:0000256" key="7">
    <source>
        <dbReference type="SAM" id="Coils"/>
    </source>
</evidence>
<dbReference type="Pfam" id="PF08447">
    <property type="entry name" value="PAS_3"/>
    <property type="match status" value="4"/>
</dbReference>
<dbReference type="EC" id="2.7.13.3" evidence="2"/>
<evidence type="ECO:0000259" key="11">
    <source>
        <dbReference type="PROSITE" id="PS50113"/>
    </source>
</evidence>
<dbReference type="InterPro" id="IPR013655">
    <property type="entry name" value="PAS_fold_3"/>
</dbReference>
<feature type="domain" description="PAC" evidence="11">
    <location>
        <begin position="799"/>
        <end position="851"/>
    </location>
</feature>
<dbReference type="PROSITE" id="PS50110">
    <property type="entry name" value="RESPONSE_REGULATORY"/>
    <property type="match status" value="1"/>
</dbReference>
<gene>
    <name evidence="12" type="ORF">ICL16_00205</name>
</gene>
<dbReference type="SMART" id="SM00086">
    <property type="entry name" value="PAC"/>
    <property type="match status" value="5"/>
</dbReference>
<organism evidence="12 13">
    <name type="scientific">Iningainema tapete BLCC-T55</name>
    <dbReference type="NCBI Taxonomy" id="2748662"/>
    <lineage>
        <taxon>Bacteria</taxon>
        <taxon>Bacillati</taxon>
        <taxon>Cyanobacteriota</taxon>
        <taxon>Cyanophyceae</taxon>
        <taxon>Nostocales</taxon>
        <taxon>Scytonemataceae</taxon>
        <taxon>Iningainema tapete</taxon>
    </lineage>
</organism>
<keyword evidence="4" id="KW-0808">Transferase</keyword>
<feature type="domain" description="PAC" evidence="11">
    <location>
        <begin position="925"/>
        <end position="978"/>
    </location>
</feature>
<keyword evidence="3 6" id="KW-0597">Phosphoprotein</keyword>
<evidence type="ECO:0000256" key="4">
    <source>
        <dbReference type="ARBA" id="ARBA00022679"/>
    </source>
</evidence>
<evidence type="ECO:0000256" key="3">
    <source>
        <dbReference type="ARBA" id="ARBA00022553"/>
    </source>
</evidence>
<evidence type="ECO:0000259" key="9">
    <source>
        <dbReference type="PROSITE" id="PS50110"/>
    </source>
</evidence>
<comment type="catalytic activity">
    <reaction evidence="1">
        <text>ATP + protein L-histidine = ADP + protein N-phospho-L-histidine.</text>
        <dbReference type="EC" id="2.7.13.3"/>
    </reaction>
</comment>
<feature type="domain" description="Response regulatory" evidence="9">
    <location>
        <begin position="7"/>
        <end position="126"/>
    </location>
</feature>
<feature type="non-terminal residue" evidence="12">
    <location>
        <position position="1038"/>
    </location>
</feature>